<dbReference type="OrthoDB" id="550575at2759"/>
<accession>A0A8K0H5G7</accession>
<evidence type="ECO:0000256" key="6">
    <source>
        <dbReference type="ARBA" id="ARBA00064183"/>
    </source>
</evidence>
<dbReference type="PANTHER" id="PTHR16134">
    <property type="entry name" value="F-BOX/TPR REPEAT PROTEIN POF3"/>
    <property type="match status" value="1"/>
</dbReference>
<evidence type="ECO:0000256" key="3">
    <source>
        <dbReference type="ARBA" id="ARBA00022786"/>
    </source>
</evidence>
<dbReference type="EMBL" id="VOIH02000005">
    <property type="protein sequence ID" value="KAF3445983.1"/>
    <property type="molecule type" value="Genomic_DNA"/>
</dbReference>
<dbReference type="Proteomes" id="UP000796880">
    <property type="component" value="Unassembled WGS sequence"/>
</dbReference>
<evidence type="ECO:0000256" key="1">
    <source>
        <dbReference type="ARBA" id="ARBA00004123"/>
    </source>
</evidence>
<dbReference type="InterPro" id="IPR006553">
    <property type="entry name" value="Leu-rich_rpt_Cys-con_subtyp"/>
</dbReference>
<evidence type="ECO:0000313" key="10">
    <source>
        <dbReference type="EMBL" id="KAF3445983.1"/>
    </source>
</evidence>
<evidence type="ECO:0000256" key="7">
    <source>
        <dbReference type="SAM" id="MobiDB-lite"/>
    </source>
</evidence>
<feature type="region of interest" description="Disordered" evidence="7">
    <location>
        <begin position="1"/>
        <end position="30"/>
    </location>
</feature>
<keyword evidence="5" id="KW-0927">Auxin signaling pathway</keyword>
<dbReference type="PANTHER" id="PTHR16134:SF36">
    <property type="entry name" value="TRANSPORT INHIBITOR RESPONSE 1-LIKE PROTEIN"/>
    <property type="match status" value="1"/>
</dbReference>
<keyword evidence="3" id="KW-0833">Ubl conjugation pathway</keyword>
<dbReference type="Gene3D" id="1.20.1280.50">
    <property type="match status" value="1"/>
</dbReference>
<comment type="pathway">
    <text evidence="2">Protein modification; protein ubiquitination.</text>
</comment>
<evidence type="ECO:0000259" key="9">
    <source>
        <dbReference type="Pfam" id="PF18791"/>
    </source>
</evidence>
<comment type="subcellular location">
    <subcellularLocation>
        <location evidence="1">Nucleus</location>
    </subcellularLocation>
</comment>
<comment type="caution">
    <text evidence="10">The sequence shown here is derived from an EMBL/GenBank/DDBJ whole genome shotgun (WGS) entry which is preliminary data.</text>
</comment>
<organism evidence="10 11">
    <name type="scientific">Rhamnella rubrinervis</name>
    <dbReference type="NCBI Taxonomy" id="2594499"/>
    <lineage>
        <taxon>Eukaryota</taxon>
        <taxon>Viridiplantae</taxon>
        <taxon>Streptophyta</taxon>
        <taxon>Embryophyta</taxon>
        <taxon>Tracheophyta</taxon>
        <taxon>Spermatophyta</taxon>
        <taxon>Magnoliopsida</taxon>
        <taxon>eudicotyledons</taxon>
        <taxon>Gunneridae</taxon>
        <taxon>Pentapetalae</taxon>
        <taxon>rosids</taxon>
        <taxon>fabids</taxon>
        <taxon>Rosales</taxon>
        <taxon>Rhamnaceae</taxon>
        <taxon>rhamnoid group</taxon>
        <taxon>Rhamneae</taxon>
        <taxon>Rhamnella</taxon>
    </lineage>
</organism>
<dbReference type="Pfam" id="PF18511">
    <property type="entry name" value="F-box_5"/>
    <property type="match status" value="1"/>
</dbReference>
<protein>
    <recommendedName>
        <fullName evidence="12">Transport inhibitor response 1-like protein</fullName>
    </recommendedName>
</protein>
<dbReference type="Gene3D" id="3.80.10.10">
    <property type="entry name" value="Ribonuclease Inhibitor"/>
    <property type="match status" value="1"/>
</dbReference>
<evidence type="ECO:0000256" key="4">
    <source>
        <dbReference type="ARBA" id="ARBA00023242"/>
    </source>
</evidence>
<gene>
    <name evidence="10" type="ORF">FNV43_RR11161</name>
</gene>
<keyword evidence="11" id="KW-1185">Reference proteome</keyword>
<dbReference type="SMART" id="SM00367">
    <property type="entry name" value="LRR_CC"/>
    <property type="match status" value="4"/>
</dbReference>
<sequence length="624" mass="69746">MREDPVSEMSEDDDRSPPSDLGGPASVTVSSNKTRNCTGVCGSGSSSIEFQAPYPDQVLENVLESVLYFLTSRRDRSAASLVCKSWYRAEALTRSELFIGNCYAVSPRRATRRFTRVRSMSIKGKPRFADFNLMPTNWGAYFTPWVAAMAKAYPWLEKVYLKRMSVSDDDLALLSESFPGFKELVLVCCEGFGTSGLAVVASKCRQLRVLDLIESEVMDDDVDWISFFPESQIYLESLTFDCVECHVNFEALEKLVIRSPSLKKLRLNRLVSIGQLYRLMIRAPQLTHLGTGSFSTLEVNAQGEQEPDYISAFSASKSLVCLSGFRDIWSDYLPAIYPVCANLTNLNFSYANINPDQLKSVICYCGNLQIFWVLDSICDEGLQAVAAKCKELRELRVFPVDPSEDAEGPVSEVGLQAISEGCRNLQSILYFCQRMTNAAVIAMSKNCPDLVVFRLCIMGRLRPDHLTGEPMDEGFGAIVRNCKKLTRLAVSGLLTDRAFGYIGKYGKLVRTLSVAFAGDSDMGLKYVLEGCPKLEKLEIRDSPFGDAALSSGLHHYYNMRFLWMSSCKLSRQGCREIARALPHLVVEVMKTDLEAEVGDYVETLYMYRSLEGPRDDTPQSVEIL</sequence>
<dbReference type="GO" id="GO:0009734">
    <property type="term" value="P:auxin-activated signaling pathway"/>
    <property type="evidence" value="ECO:0007669"/>
    <property type="project" value="UniProtKB-KW"/>
</dbReference>
<dbReference type="InterPro" id="IPR032675">
    <property type="entry name" value="LRR_dom_sf"/>
</dbReference>
<dbReference type="SUPFAM" id="SSF52047">
    <property type="entry name" value="RNI-like"/>
    <property type="match status" value="1"/>
</dbReference>
<dbReference type="CDD" id="cd22159">
    <property type="entry name" value="F-box_AtTIR1-like"/>
    <property type="match status" value="1"/>
</dbReference>
<dbReference type="FunFam" id="1.20.1280.50:FF:000028">
    <property type="entry name" value="Transport inhibitor response 1-like protein"/>
    <property type="match status" value="1"/>
</dbReference>
<feature type="domain" description="Transport inhibitor response 1" evidence="9">
    <location>
        <begin position="116"/>
        <end position="161"/>
    </location>
</feature>
<dbReference type="GO" id="GO:0031146">
    <property type="term" value="P:SCF-dependent proteasomal ubiquitin-dependent protein catabolic process"/>
    <property type="evidence" value="ECO:0007669"/>
    <property type="project" value="TreeGrafter"/>
</dbReference>
<evidence type="ECO:0000313" key="11">
    <source>
        <dbReference type="Proteomes" id="UP000796880"/>
    </source>
</evidence>
<feature type="domain" description="COI1 F-box" evidence="8">
    <location>
        <begin position="56"/>
        <end position="95"/>
    </location>
</feature>
<reference evidence="10" key="1">
    <citation type="submission" date="2020-03" db="EMBL/GenBank/DDBJ databases">
        <title>A high-quality chromosome-level genome assembly of a woody plant with both climbing and erect habits, Rhamnella rubrinervis.</title>
        <authorList>
            <person name="Lu Z."/>
            <person name="Yang Y."/>
            <person name="Zhu X."/>
            <person name="Sun Y."/>
        </authorList>
    </citation>
    <scope>NUCLEOTIDE SEQUENCE</scope>
    <source>
        <strain evidence="10">BYM</strain>
        <tissue evidence="10">Leaf</tissue>
    </source>
</reference>
<dbReference type="Pfam" id="PF18791">
    <property type="entry name" value="Transp_inhibit"/>
    <property type="match status" value="1"/>
</dbReference>
<evidence type="ECO:0000259" key="8">
    <source>
        <dbReference type="Pfam" id="PF18511"/>
    </source>
</evidence>
<name>A0A8K0H5G7_9ROSA</name>
<comment type="subunit">
    <text evidence="6">Part of a SCF (SKP1-cullin-F-box) protein ligase complex. May interact with auxin and auxin-responsive proteins.</text>
</comment>
<dbReference type="FunFam" id="3.80.10.10:FF:000029">
    <property type="entry name" value="Transport inhibitor response 1"/>
    <property type="match status" value="1"/>
</dbReference>
<dbReference type="InterPro" id="IPR041101">
    <property type="entry name" value="Transp_inhibit"/>
</dbReference>
<dbReference type="GO" id="GO:0005634">
    <property type="term" value="C:nucleus"/>
    <property type="evidence" value="ECO:0007669"/>
    <property type="project" value="UniProtKB-SubCell"/>
</dbReference>
<dbReference type="AlphaFoldDB" id="A0A8K0H5G7"/>
<dbReference type="InterPro" id="IPR041567">
    <property type="entry name" value="COI1_F-box"/>
</dbReference>
<evidence type="ECO:0008006" key="12">
    <source>
        <dbReference type="Google" id="ProtNLM"/>
    </source>
</evidence>
<evidence type="ECO:0000256" key="5">
    <source>
        <dbReference type="ARBA" id="ARBA00023294"/>
    </source>
</evidence>
<evidence type="ECO:0000256" key="2">
    <source>
        <dbReference type="ARBA" id="ARBA00004906"/>
    </source>
</evidence>
<proteinExistence type="predicted"/>
<keyword evidence="4" id="KW-0539">Nucleus</keyword>
<dbReference type="GO" id="GO:0019005">
    <property type="term" value="C:SCF ubiquitin ligase complex"/>
    <property type="evidence" value="ECO:0007669"/>
    <property type="project" value="TreeGrafter"/>
</dbReference>